<sequence>MEVKNGRALGDCKRVHDDLKRKRAARCASYFSNIACPLLSYGSKEQFPNKRLKQELLTTNGSKCCSKKSLIRNYANFLKSGLPERLMFYQSGEWIDFPKDIIVSVQEAFKMKKSATEIMVQGCLLLLDFLHMQSINLKSGLQLPIAWIDEVRKCFFPEICSESTQLCGCLNSNDSVDQVHEDVEPNGTREIKLQLEIGISGADNSKTQMPIPREIHEKAAMDCSDLKQEFPTSLKPFAEVEEVIAENELAVGYGRPLHFEICTSVPGNHDVDAVHESLVRVDSGSSDYDVVKNLFLEGMGKFIEPRDIVGIYHPKPTCISWQARLQSFEYQMEVTKKYRGNANVQRAWHGSSKQGVEGIMLHGFGNVEKPRNGLTYGHGIYLRPSRYSHISARSCDVDENGMQHMVLCCVIMGNMEQVQSGSEQFHPGNENFDSGVDNHENPKCYIVWNTHMNTHIYPEYVVSFKVPPSAREYLAGIRENESKADTSRVADSTVFNSKSQQEPFTVDLARNSQNLASHVEKSQEKSRGIALGARRMPLSAWMPFPVLFAAVSNKISPSDKDLIDRHFSDFKMKKISRDDFIKKLRCIIGDKVLVSTLKSLQYKSNYD</sequence>
<dbReference type="Gene3D" id="3.90.228.10">
    <property type="match status" value="1"/>
</dbReference>
<name>U5D2D7_AMBTC</name>
<comment type="subcellular location">
    <subcellularLocation>
        <location evidence="1">Nucleus</location>
    </subcellularLocation>
</comment>
<dbReference type="PROSITE" id="PS51879">
    <property type="entry name" value="RST"/>
    <property type="match status" value="1"/>
</dbReference>
<dbReference type="SUPFAM" id="SSF56399">
    <property type="entry name" value="ADP-ribosylation"/>
    <property type="match status" value="1"/>
</dbReference>
<dbReference type="Pfam" id="PF12174">
    <property type="entry name" value="RST"/>
    <property type="match status" value="1"/>
</dbReference>
<keyword evidence="8" id="KW-1185">Reference proteome</keyword>
<dbReference type="InterPro" id="IPR044964">
    <property type="entry name" value="RCD1/SRO1-5"/>
</dbReference>
<evidence type="ECO:0000256" key="2">
    <source>
        <dbReference type="ARBA" id="ARBA00022473"/>
    </source>
</evidence>
<protein>
    <submittedName>
        <fullName evidence="7">Uncharacterized protein</fullName>
    </submittedName>
</protein>
<feature type="domain" description="PARP catalytic" evidence="5">
    <location>
        <begin position="265"/>
        <end position="486"/>
    </location>
</feature>
<evidence type="ECO:0000256" key="4">
    <source>
        <dbReference type="ARBA" id="ARBA00023242"/>
    </source>
</evidence>
<dbReference type="InterPro" id="IPR022003">
    <property type="entry name" value="RST"/>
</dbReference>
<evidence type="ECO:0000313" key="7">
    <source>
        <dbReference type="EMBL" id="ERN15547.1"/>
    </source>
</evidence>
<reference evidence="8" key="1">
    <citation type="journal article" date="2013" name="Science">
        <title>The Amborella genome and the evolution of flowering plants.</title>
        <authorList>
            <consortium name="Amborella Genome Project"/>
        </authorList>
    </citation>
    <scope>NUCLEOTIDE SEQUENCE [LARGE SCALE GENOMIC DNA]</scope>
</reference>
<dbReference type="PROSITE" id="PS51059">
    <property type="entry name" value="PARP_CATALYTIC"/>
    <property type="match status" value="1"/>
</dbReference>
<dbReference type="InterPro" id="IPR057823">
    <property type="entry name" value="WWE_RCD1"/>
</dbReference>
<keyword evidence="2" id="KW-0217">Developmental protein</keyword>
<dbReference type="PANTHER" id="PTHR32263:SF5">
    <property type="entry name" value="INACTIVE POLY [ADP-RIBOSE] POLYMERASE SRO1-RELATED"/>
    <property type="match status" value="1"/>
</dbReference>
<dbReference type="GO" id="GO:0003950">
    <property type="term" value="F:NAD+ poly-ADP-ribosyltransferase activity"/>
    <property type="evidence" value="ECO:0007669"/>
    <property type="project" value="InterPro"/>
</dbReference>
<dbReference type="AlphaFoldDB" id="U5D2D7"/>
<evidence type="ECO:0000256" key="3">
    <source>
        <dbReference type="ARBA" id="ARBA00023016"/>
    </source>
</evidence>
<dbReference type="eggNOG" id="ENOG502QZEX">
    <property type="taxonomic scope" value="Eukaryota"/>
</dbReference>
<dbReference type="EMBL" id="KI392502">
    <property type="protein sequence ID" value="ERN15547.1"/>
    <property type="molecule type" value="Genomic_DNA"/>
</dbReference>
<dbReference type="STRING" id="13333.U5D2D7"/>
<dbReference type="Pfam" id="PF23467">
    <property type="entry name" value="WWE_5"/>
    <property type="match status" value="1"/>
</dbReference>
<accession>U5D2D7</accession>
<dbReference type="InterPro" id="IPR012317">
    <property type="entry name" value="Poly(ADP-ribose)pol_cat_dom"/>
</dbReference>
<dbReference type="GO" id="GO:0005634">
    <property type="term" value="C:nucleus"/>
    <property type="evidence" value="ECO:0007669"/>
    <property type="project" value="UniProtKB-SubCell"/>
</dbReference>
<dbReference type="Proteomes" id="UP000017836">
    <property type="component" value="Unassembled WGS sequence"/>
</dbReference>
<evidence type="ECO:0000259" key="5">
    <source>
        <dbReference type="PROSITE" id="PS51059"/>
    </source>
</evidence>
<proteinExistence type="predicted"/>
<keyword evidence="3" id="KW-0346">Stress response</keyword>
<dbReference type="PANTHER" id="PTHR32263">
    <property type="entry name" value="INACTIVE POLY [ADP-RIBOSE] POLYMERASE SRO4-RELATED"/>
    <property type="match status" value="1"/>
</dbReference>
<organism evidence="7 8">
    <name type="scientific">Amborella trichopoda</name>
    <dbReference type="NCBI Taxonomy" id="13333"/>
    <lineage>
        <taxon>Eukaryota</taxon>
        <taxon>Viridiplantae</taxon>
        <taxon>Streptophyta</taxon>
        <taxon>Embryophyta</taxon>
        <taxon>Tracheophyta</taxon>
        <taxon>Spermatophyta</taxon>
        <taxon>Magnoliopsida</taxon>
        <taxon>Amborellales</taxon>
        <taxon>Amborellaceae</taxon>
        <taxon>Amborella</taxon>
    </lineage>
</organism>
<dbReference type="OMA" id="PAHIICA"/>
<keyword evidence="4" id="KW-0539">Nucleus</keyword>
<evidence type="ECO:0000313" key="8">
    <source>
        <dbReference type="Proteomes" id="UP000017836"/>
    </source>
</evidence>
<dbReference type="Pfam" id="PF00644">
    <property type="entry name" value="PARP"/>
    <property type="match status" value="1"/>
</dbReference>
<dbReference type="Gramene" id="ERN15547">
    <property type="protein sequence ID" value="ERN15547"/>
    <property type="gene ID" value="AMTR_s00048p00122750"/>
</dbReference>
<feature type="domain" description="RST" evidence="6">
    <location>
        <begin position="535"/>
        <end position="606"/>
    </location>
</feature>
<evidence type="ECO:0000259" key="6">
    <source>
        <dbReference type="PROSITE" id="PS51879"/>
    </source>
</evidence>
<evidence type="ECO:0000256" key="1">
    <source>
        <dbReference type="ARBA" id="ARBA00004123"/>
    </source>
</evidence>
<gene>
    <name evidence="7" type="ORF">AMTR_s00048p00122750</name>
</gene>
<dbReference type="HOGENOM" id="CLU_027033_1_0_1"/>